<reference evidence="2" key="1">
    <citation type="submission" date="2016-11" db="EMBL/GenBank/DDBJ databases">
        <authorList>
            <person name="Varghese N."/>
            <person name="Submissions S."/>
        </authorList>
    </citation>
    <scope>NUCLEOTIDE SEQUENCE [LARGE SCALE GENOMIC DNA]</scope>
    <source>
        <strain evidence="2">DSM 15292</strain>
    </source>
</reference>
<evidence type="ECO:0000313" key="2">
    <source>
        <dbReference type="Proteomes" id="UP000185221"/>
    </source>
</evidence>
<name>A0A1N6D4F0_9BACT</name>
<gene>
    <name evidence="1" type="ORF">SAMN05444394_0195</name>
</gene>
<evidence type="ECO:0008006" key="3">
    <source>
        <dbReference type="Google" id="ProtNLM"/>
    </source>
</evidence>
<protein>
    <recommendedName>
        <fullName evidence="3">Lipoprotein</fullName>
    </recommendedName>
</protein>
<dbReference type="RefSeq" id="WP_074222981.1">
    <property type="nucleotide sequence ID" value="NZ_FSRC01000001.1"/>
</dbReference>
<proteinExistence type="predicted"/>
<evidence type="ECO:0000313" key="1">
    <source>
        <dbReference type="EMBL" id="SIN65710.1"/>
    </source>
</evidence>
<accession>A0A1N6D4F0</accession>
<organism evidence="1 2">
    <name type="scientific">Algoriphagus halophilus</name>
    <dbReference type="NCBI Taxonomy" id="226505"/>
    <lineage>
        <taxon>Bacteria</taxon>
        <taxon>Pseudomonadati</taxon>
        <taxon>Bacteroidota</taxon>
        <taxon>Cytophagia</taxon>
        <taxon>Cytophagales</taxon>
        <taxon>Cyclobacteriaceae</taxon>
        <taxon>Algoriphagus</taxon>
    </lineage>
</organism>
<sequence length="125" mass="14202">MKAFIILVLIFLGGCQVADEQPIQVDFNDMDEIYEKIMELSESKTCSNSSNWKFTAIGSKPCGGPTGYIAYPNDINEKEFLDLVERYTKLQAEYNQKNNMASDCMYVISPTRVVCENGKPVFQYD</sequence>
<dbReference type="AlphaFoldDB" id="A0A1N6D4F0"/>
<keyword evidence="2" id="KW-1185">Reference proteome</keyword>
<dbReference type="PROSITE" id="PS51257">
    <property type="entry name" value="PROKAR_LIPOPROTEIN"/>
    <property type="match status" value="1"/>
</dbReference>
<dbReference type="EMBL" id="FSRC01000001">
    <property type="protein sequence ID" value="SIN65710.1"/>
    <property type="molecule type" value="Genomic_DNA"/>
</dbReference>
<dbReference type="OrthoDB" id="5526158at2"/>
<dbReference type="Proteomes" id="UP000185221">
    <property type="component" value="Unassembled WGS sequence"/>
</dbReference>